<gene>
    <name evidence="3" type="ORF">QS748_06050</name>
</gene>
<feature type="repeat" description="TPR" evidence="1">
    <location>
        <begin position="521"/>
        <end position="554"/>
    </location>
</feature>
<dbReference type="InterPro" id="IPR011990">
    <property type="entry name" value="TPR-like_helical_dom_sf"/>
</dbReference>
<dbReference type="PROSITE" id="PS51257">
    <property type="entry name" value="PROKAR_LIPOPROTEIN"/>
    <property type="match status" value="1"/>
</dbReference>
<dbReference type="EMBL" id="JASXSV010000007">
    <property type="protein sequence ID" value="MDP0588766.1"/>
    <property type="molecule type" value="Genomic_DNA"/>
</dbReference>
<keyword evidence="1" id="KW-0802">TPR repeat</keyword>
<proteinExistence type="predicted"/>
<evidence type="ECO:0000313" key="3">
    <source>
        <dbReference type="EMBL" id="MDP0588766.1"/>
    </source>
</evidence>
<evidence type="ECO:0000256" key="2">
    <source>
        <dbReference type="SAM" id="SignalP"/>
    </source>
</evidence>
<name>A0AA90SME9_9GAMM</name>
<dbReference type="Proteomes" id="UP001178148">
    <property type="component" value="Unassembled WGS sequence"/>
</dbReference>
<dbReference type="PANTHER" id="PTHR12558">
    <property type="entry name" value="CELL DIVISION CYCLE 16,23,27"/>
    <property type="match status" value="1"/>
</dbReference>
<dbReference type="SMART" id="SM00028">
    <property type="entry name" value="TPR"/>
    <property type="match status" value="7"/>
</dbReference>
<reference evidence="3 4" key="1">
    <citation type="journal article" date="2023" name="bioRxiv">
        <title>An intranuclear bacterial parasite of deep-sea mussels expresses apoptosis inhibitors acquired from its host.</title>
        <authorList>
            <person name="Gonzalez Porras M.A."/>
            <person name="Assie A."/>
            <person name="Tietjen M."/>
            <person name="Violette M."/>
            <person name="Kleiner M."/>
            <person name="Gruber-Vodicka H."/>
            <person name="Dubilier N."/>
            <person name="Leisch N."/>
        </authorList>
    </citation>
    <scope>NUCLEOTIDE SEQUENCE [LARGE SCALE GENOMIC DNA]</scope>
    <source>
        <strain evidence="3">IAP13</strain>
    </source>
</reference>
<sequence length="584" mass="66040">MSRHFTILMLCATALLSACTIHQKDVANIATESKPETETFVSFEPDTLYDLMVSELGWQRQNYDVALGNYLKQAHKTRDAGVAKRAYQIAAALGAHQAALDAALLWSKVAPDDITALSSSALELMKNGKYELAIEQMKQVLERDNQVDFEFMVSGIEFSDHDREKVIEIFEKLSKDYPSNRTLFLVQALLLHQSGRNNEALLICNRLIVDDSEDIRAFIIKSQVLNKMGREAESKKMLVKAVRKHPDNTRLSLLYAKELIHANKLDMAQKQLEVLLLKSPGDAEILLYLGLLAIDQDMLEEAKGYFHRLLALGRHLNVPNFYLGKISENQKKWKEAQKYYSAVTLGKEFMMAQLAMAQMLIKRDQWPEVRRHMATARGIYPTVAEPLFLLEGELEARHGSIDLAIALYGNALQHLPESADLFYARAILWERKGKISEMEADLINVLAMQPDNVMALNALGYTLADRTERFIEAKDLISKAYALNSDDPAIIDSMGWVHYKMGNLEKALTFLQVGYEKSFEAEMAAHLGEVLWKLGRKDEAISLWIKVLKENPDSKVIKETINRLEPDILVTSEGVSRRQASEAP</sequence>
<dbReference type="Pfam" id="PF13432">
    <property type="entry name" value="TPR_16"/>
    <property type="match status" value="1"/>
</dbReference>
<feature type="signal peptide" evidence="2">
    <location>
        <begin position="1"/>
        <end position="23"/>
    </location>
</feature>
<dbReference type="PANTHER" id="PTHR12558:SF33">
    <property type="entry name" value="BLL7664 PROTEIN"/>
    <property type="match status" value="1"/>
</dbReference>
<accession>A0AA90SME9</accession>
<dbReference type="Pfam" id="PF13181">
    <property type="entry name" value="TPR_8"/>
    <property type="match status" value="1"/>
</dbReference>
<protein>
    <submittedName>
        <fullName evidence="3">Tetratricopeptide repeat protein</fullName>
    </submittedName>
</protein>
<comment type="caution">
    <text evidence="3">The sequence shown here is derived from an EMBL/GenBank/DDBJ whole genome shotgun (WGS) entry which is preliminary data.</text>
</comment>
<keyword evidence="4" id="KW-1185">Reference proteome</keyword>
<dbReference type="PROSITE" id="PS50005">
    <property type="entry name" value="TPR"/>
    <property type="match status" value="1"/>
</dbReference>
<dbReference type="InterPro" id="IPR019734">
    <property type="entry name" value="TPR_rpt"/>
</dbReference>
<keyword evidence="2" id="KW-0732">Signal</keyword>
<dbReference type="SUPFAM" id="SSF48452">
    <property type="entry name" value="TPR-like"/>
    <property type="match status" value="2"/>
</dbReference>
<evidence type="ECO:0000313" key="4">
    <source>
        <dbReference type="Proteomes" id="UP001178148"/>
    </source>
</evidence>
<dbReference type="AlphaFoldDB" id="A0AA90SME9"/>
<evidence type="ECO:0000256" key="1">
    <source>
        <dbReference type="PROSITE-ProRule" id="PRU00339"/>
    </source>
</evidence>
<dbReference type="Pfam" id="PF14559">
    <property type="entry name" value="TPR_19"/>
    <property type="match status" value="1"/>
</dbReference>
<dbReference type="Gene3D" id="1.25.40.10">
    <property type="entry name" value="Tetratricopeptide repeat domain"/>
    <property type="match status" value="3"/>
</dbReference>
<organism evidence="3 4">
    <name type="scientific">Candidatus Endonucleibacter bathymodioli</name>
    <dbReference type="NCBI Taxonomy" id="539814"/>
    <lineage>
        <taxon>Bacteria</taxon>
        <taxon>Pseudomonadati</taxon>
        <taxon>Pseudomonadota</taxon>
        <taxon>Gammaproteobacteria</taxon>
        <taxon>Oceanospirillales</taxon>
        <taxon>Endozoicomonadaceae</taxon>
        <taxon>Candidatus Endonucleibacter</taxon>
    </lineage>
</organism>
<feature type="chain" id="PRO_5041643760" evidence="2">
    <location>
        <begin position="24"/>
        <end position="584"/>
    </location>
</feature>